<dbReference type="GO" id="GO:0005840">
    <property type="term" value="C:ribosome"/>
    <property type="evidence" value="ECO:0007669"/>
    <property type="project" value="UniProtKB-KW"/>
</dbReference>
<evidence type="ECO:0000256" key="1">
    <source>
        <dbReference type="ARBA" id="ARBA00006640"/>
    </source>
</evidence>
<dbReference type="GO" id="GO:0003735">
    <property type="term" value="F:structural constituent of ribosome"/>
    <property type="evidence" value="ECO:0007669"/>
    <property type="project" value="InterPro"/>
</dbReference>
<accession>A0A914CB84</accession>
<reference evidence="5" key="1">
    <citation type="submission" date="2022-11" db="UniProtKB">
        <authorList>
            <consortium name="WormBaseParasite"/>
        </authorList>
    </citation>
    <scope>IDENTIFICATION</scope>
</reference>
<evidence type="ECO:0000313" key="4">
    <source>
        <dbReference type="Proteomes" id="UP000887540"/>
    </source>
</evidence>
<protein>
    <submittedName>
        <fullName evidence="5">Mitochondrial ribosomal protein S21</fullName>
    </submittedName>
</protein>
<keyword evidence="3" id="KW-0687">Ribonucleoprotein</keyword>
<dbReference type="GO" id="GO:0006412">
    <property type="term" value="P:translation"/>
    <property type="evidence" value="ECO:0007669"/>
    <property type="project" value="InterPro"/>
</dbReference>
<keyword evidence="4" id="KW-1185">Reference proteome</keyword>
<sequence length="115" mass="13743">MRRYIYWRLKMREPFGLLIGTVPNIHAKHPRACNKTIMVENNDVDSAFHLLNRLMSTEGIMRILVDTQRYIPPTQQRRKISQKAINSIVEEEMDRKMRFLMRKNREDPFPGQITT</sequence>
<dbReference type="WBParaSite" id="ACRNAN_Path_740.g2808.t1">
    <property type="protein sequence ID" value="ACRNAN_Path_740.g2808.t1"/>
    <property type="gene ID" value="ACRNAN_Path_740.g2808"/>
</dbReference>
<evidence type="ECO:0000313" key="5">
    <source>
        <dbReference type="WBParaSite" id="ACRNAN_Path_740.g2808.t1"/>
    </source>
</evidence>
<dbReference type="NCBIfam" id="TIGR00030">
    <property type="entry name" value="S21p"/>
    <property type="match status" value="1"/>
</dbReference>
<proteinExistence type="inferred from homology"/>
<name>A0A914CB84_9BILA</name>
<dbReference type="InterPro" id="IPR001911">
    <property type="entry name" value="Ribosomal_bS21"/>
</dbReference>
<organism evidence="4 5">
    <name type="scientific">Acrobeloides nanus</name>
    <dbReference type="NCBI Taxonomy" id="290746"/>
    <lineage>
        <taxon>Eukaryota</taxon>
        <taxon>Metazoa</taxon>
        <taxon>Ecdysozoa</taxon>
        <taxon>Nematoda</taxon>
        <taxon>Chromadorea</taxon>
        <taxon>Rhabditida</taxon>
        <taxon>Tylenchina</taxon>
        <taxon>Cephalobomorpha</taxon>
        <taxon>Cephaloboidea</taxon>
        <taxon>Cephalobidae</taxon>
        <taxon>Acrobeloides</taxon>
    </lineage>
</organism>
<dbReference type="Pfam" id="PF01165">
    <property type="entry name" value="Ribosomal_S21"/>
    <property type="match status" value="1"/>
</dbReference>
<dbReference type="AlphaFoldDB" id="A0A914CB84"/>
<comment type="similarity">
    <text evidence="1">Belongs to the bacterial ribosomal protein bS21 family.</text>
</comment>
<evidence type="ECO:0000256" key="3">
    <source>
        <dbReference type="ARBA" id="ARBA00023274"/>
    </source>
</evidence>
<evidence type="ECO:0000256" key="2">
    <source>
        <dbReference type="ARBA" id="ARBA00022980"/>
    </source>
</evidence>
<dbReference type="GO" id="GO:1990904">
    <property type="term" value="C:ribonucleoprotein complex"/>
    <property type="evidence" value="ECO:0007669"/>
    <property type="project" value="UniProtKB-KW"/>
</dbReference>
<dbReference type="Proteomes" id="UP000887540">
    <property type="component" value="Unplaced"/>
</dbReference>
<keyword evidence="2" id="KW-0689">Ribosomal protein</keyword>